<protein>
    <submittedName>
        <fullName evidence="1">Uncharacterized protein</fullName>
    </submittedName>
</protein>
<keyword evidence="2" id="KW-1185">Reference proteome</keyword>
<evidence type="ECO:0000313" key="1">
    <source>
        <dbReference type="EMBL" id="KAK1142384.1"/>
    </source>
</evidence>
<sequence length="268" mass="30805">MPLPVPLELPQRMEMRKALRGLINHIATLSPVDEIKIPSKIDQLRFEPMVLDEKSENRPSFLTPLPATLFIDPDDHHDRQYGMEYVTFDSLPEDSSDPKTCARAIDNYFSHYVWHCSYDIPKKDLVWSSVNVGEGPYVNLYRYEYPEFGPTWVEQVQKGPYSHANATIYNDLNANDGSILQGELLFALRLIMAQMRRARFIDHLVTPIIVFSFMGPQHARGIEAYMDGHTVVVRPTKLYDLRTKDEAALKTLAQWYFSKPLEPTGSSQ</sequence>
<organism evidence="1 2">
    <name type="scientific">Aspergillus melleus</name>
    <dbReference type="NCBI Taxonomy" id="138277"/>
    <lineage>
        <taxon>Eukaryota</taxon>
        <taxon>Fungi</taxon>
        <taxon>Dikarya</taxon>
        <taxon>Ascomycota</taxon>
        <taxon>Pezizomycotina</taxon>
        <taxon>Eurotiomycetes</taxon>
        <taxon>Eurotiomycetidae</taxon>
        <taxon>Eurotiales</taxon>
        <taxon>Aspergillaceae</taxon>
        <taxon>Aspergillus</taxon>
        <taxon>Aspergillus subgen. Circumdati</taxon>
    </lineage>
</organism>
<dbReference type="EMBL" id="JAOPJF010000051">
    <property type="protein sequence ID" value="KAK1142384.1"/>
    <property type="molecule type" value="Genomic_DNA"/>
</dbReference>
<comment type="caution">
    <text evidence="1">The sequence shown here is derived from an EMBL/GenBank/DDBJ whole genome shotgun (WGS) entry which is preliminary data.</text>
</comment>
<reference evidence="1 2" key="1">
    <citation type="journal article" date="2023" name="ACS Omega">
        <title>Identification of the Neoaspergillic Acid Biosynthesis Gene Cluster by Establishing an In Vitro CRISPR-Ribonucleoprotein Genetic System in Aspergillus melleus.</title>
        <authorList>
            <person name="Yuan B."/>
            <person name="Grau M.F."/>
            <person name="Murata R.M."/>
            <person name="Torok T."/>
            <person name="Venkateswaran K."/>
            <person name="Stajich J.E."/>
            <person name="Wang C.C.C."/>
        </authorList>
    </citation>
    <scope>NUCLEOTIDE SEQUENCE [LARGE SCALE GENOMIC DNA]</scope>
    <source>
        <strain evidence="1 2">IMV 1140</strain>
    </source>
</reference>
<gene>
    <name evidence="1" type="ORF">N8T08_007936</name>
</gene>
<evidence type="ECO:0000313" key="2">
    <source>
        <dbReference type="Proteomes" id="UP001177260"/>
    </source>
</evidence>
<proteinExistence type="predicted"/>
<dbReference type="Proteomes" id="UP001177260">
    <property type="component" value="Unassembled WGS sequence"/>
</dbReference>
<accession>A0ACC3AWT3</accession>
<name>A0ACC3AWT3_9EURO</name>